<dbReference type="GO" id="GO:0042826">
    <property type="term" value="F:histone deacetylase binding"/>
    <property type="evidence" value="ECO:0007669"/>
    <property type="project" value="TreeGrafter"/>
</dbReference>
<dbReference type="GO" id="GO:0005634">
    <property type="term" value="C:nucleus"/>
    <property type="evidence" value="ECO:0007669"/>
    <property type="project" value="TreeGrafter"/>
</dbReference>
<dbReference type="GO" id="GO:0008170">
    <property type="term" value="F:N-methyltransferase activity"/>
    <property type="evidence" value="ECO:0007669"/>
    <property type="project" value="UniProtKB-ARBA"/>
</dbReference>
<dbReference type="GO" id="GO:0008270">
    <property type="term" value="F:zinc ion binding"/>
    <property type="evidence" value="ECO:0007669"/>
    <property type="project" value="UniProtKB-KW"/>
</dbReference>
<evidence type="ECO:0000313" key="12">
    <source>
        <dbReference type="Proteomes" id="UP001168972"/>
    </source>
</evidence>
<comment type="caution">
    <text evidence="11">The sequence shown here is derived from an EMBL/GenBank/DDBJ whole genome shotgun (WGS) entry which is preliminary data.</text>
</comment>
<dbReference type="Pfam" id="PF00856">
    <property type="entry name" value="SET"/>
    <property type="match status" value="1"/>
</dbReference>
<dbReference type="Proteomes" id="UP001168972">
    <property type="component" value="Unassembled WGS sequence"/>
</dbReference>
<dbReference type="SUPFAM" id="SSF144232">
    <property type="entry name" value="HIT/MYND zinc finger-like"/>
    <property type="match status" value="1"/>
</dbReference>
<evidence type="ECO:0008006" key="13">
    <source>
        <dbReference type="Google" id="ProtNLM"/>
    </source>
</evidence>
<keyword evidence="3" id="KW-0949">S-adenosyl-L-methionine</keyword>
<dbReference type="GO" id="GO:0008276">
    <property type="term" value="F:protein methyltransferase activity"/>
    <property type="evidence" value="ECO:0007669"/>
    <property type="project" value="UniProtKB-ARBA"/>
</dbReference>
<feature type="domain" description="MYND-type" evidence="10">
    <location>
        <begin position="250"/>
        <end position="289"/>
    </location>
</feature>
<dbReference type="PANTHER" id="PTHR46165:SF2">
    <property type="entry name" value="SET AND MYND DOMAIN-CONTAINING PROTEIN 4"/>
    <property type="match status" value="1"/>
</dbReference>
<dbReference type="Gene3D" id="1.10.220.160">
    <property type="match status" value="1"/>
</dbReference>
<dbReference type="InterPro" id="IPR001214">
    <property type="entry name" value="SET_dom"/>
</dbReference>
<dbReference type="EMBL" id="JAQQBR010001831">
    <property type="protein sequence ID" value="KAK0168125.1"/>
    <property type="molecule type" value="Genomic_DNA"/>
</dbReference>
<keyword evidence="1" id="KW-0489">Methyltransferase</keyword>
<feature type="region of interest" description="Disordered" evidence="8">
    <location>
        <begin position="166"/>
        <end position="191"/>
    </location>
</feature>
<keyword evidence="6" id="KW-0862">Zinc</keyword>
<evidence type="ECO:0000256" key="8">
    <source>
        <dbReference type="SAM" id="MobiDB-lite"/>
    </source>
</evidence>
<keyword evidence="5 7" id="KW-0863">Zinc-finger</keyword>
<reference evidence="11" key="1">
    <citation type="journal article" date="2023" name="bioRxiv">
        <title>Scaffold-level genome assemblies of two parasitoid biocontrol wasps reveal the parthenogenesis mechanism and an associated novel virus.</title>
        <authorList>
            <person name="Inwood S."/>
            <person name="Skelly J."/>
            <person name="Guhlin J."/>
            <person name="Harrop T."/>
            <person name="Goldson S."/>
            <person name="Dearden P."/>
        </authorList>
    </citation>
    <scope>NUCLEOTIDE SEQUENCE</scope>
    <source>
        <strain evidence="11">Lincoln</strain>
        <tissue evidence="11">Whole body</tissue>
    </source>
</reference>
<dbReference type="PANTHER" id="PTHR46165">
    <property type="entry name" value="SET AND MYND DOMAIN-CONTAINING PROTEIN 4"/>
    <property type="match status" value="1"/>
</dbReference>
<evidence type="ECO:0000256" key="5">
    <source>
        <dbReference type="ARBA" id="ARBA00022771"/>
    </source>
</evidence>
<feature type="compositionally biased region" description="Polar residues" evidence="8">
    <location>
        <begin position="175"/>
        <end position="191"/>
    </location>
</feature>
<dbReference type="Gene3D" id="6.10.140.2220">
    <property type="match status" value="1"/>
</dbReference>
<evidence type="ECO:0000256" key="1">
    <source>
        <dbReference type="ARBA" id="ARBA00022603"/>
    </source>
</evidence>
<dbReference type="GO" id="GO:0032259">
    <property type="term" value="P:methylation"/>
    <property type="evidence" value="ECO:0007669"/>
    <property type="project" value="UniProtKB-KW"/>
</dbReference>
<reference evidence="11" key="2">
    <citation type="submission" date="2023-03" db="EMBL/GenBank/DDBJ databases">
        <authorList>
            <person name="Inwood S.N."/>
            <person name="Skelly J.G."/>
            <person name="Guhlin J."/>
            <person name="Harrop T.W.R."/>
            <person name="Goldson S.G."/>
            <person name="Dearden P.K."/>
        </authorList>
    </citation>
    <scope>NUCLEOTIDE SEQUENCE</scope>
    <source>
        <strain evidence="11">Lincoln</strain>
        <tissue evidence="11">Whole body</tissue>
    </source>
</reference>
<organism evidence="11 12">
    <name type="scientific">Microctonus hyperodae</name>
    <name type="common">Parasitoid wasp</name>
    <dbReference type="NCBI Taxonomy" id="165561"/>
    <lineage>
        <taxon>Eukaryota</taxon>
        <taxon>Metazoa</taxon>
        <taxon>Ecdysozoa</taxon>
        <taxon>Arthropoda</taxon>
        <taxon>Hexapoda</taxon>
        <taxon>Insecta</taxon>
        <taxon>Pterygota</taxon>
        <taxon>Neoptera</taxon>
        <taxon>Endopterygota</taxon>
        <taxon>Hymenoptera</taxon>
        <taxon>Apocrita</taxon>
        <taxon>Ichneumonoidea</taxon>
        <taxon>Braconidae</taxon>
        <taxon>Euphorinae</taxon>
        <taxon>Microctonus</taxon>
    </lineage>
</organism>
<dbReference type="GO" id="GO:0008757">
    <property type="term" value="F:S-adenosylmethionine-dependent methyltransferase activity"/>
    <property type="evidence" value="ECO:0007669"/>
    <property type="project" value="UniProtKB-ARBA"/>
</dbReference>
<evidence type="ECO:0000256" key="3">
    <source>
        <dbReference type="ARBA" id="ARBA00022691"/>
    </source>
</evidence>
<dbReference type="Gene3D" id="2.170.270.10">
    <property type="entry name" value="SET domain"/>
    <property type="match status" value="1"/>
</dbReference>
<evidence type="ECO:0000259" key="9">
    <source>
        <dbReference type="PROSITE" id="PS50280"/>
    </source>
</evidence>
<dbReference type="GO" id="GO:0005737">
    <property type="term" value="C:cytoplasm"/>
    <property type="evidence" value="ECO:0007669"/>
    <property type="project" value="TreeGrafter"/>
</dbReference>
<evidence type="ECO:0000256" key="7">
    <source>
        <dbReference type="PROSITE-ProRule" id="PRU00134"/>
    </source>
</evidence>
<evidence type="ECO:0000256" key="6">
    <source>
        <dbReference type="ARBA" id="ARBA00022833"/>
    </source>
</evidence>
<name>A0AA39FEN5_MICHY</name>
<dbReference type="InterPro" id="IPR046341">
    <property type="entry name" value="SET_dom_sf"/>
</dbReference>
<accession>A0AA39FEN5</accession>
<evidence type="ECO:0000259" key="10">
    <source>
        <dbReference type="PROSITE" id="PS50865"/>
    </source>
</evidence>
<protein>
    <recommendedName>
        <fullName evidence="13">SET and MYND domain-containing protein 4</fullName>
    </recommendedName>
</protein>
<proteinExistence type="predicted"/>
<dbReference type="PROSITE" id="PS50280">
    <property type="entry name" value="SET"/>
    <property type="match status" value="1"/>
</dbReference>
<keyword evidence="12" id="KW-1185">Reference proteome</keyword>
<dbReference type="SUPFAM" id="SSF82199">
    <property type="entry name" value="SET domain"/>
    <property type="match status" value="1"/>
</dbReference>
<feature type="domain" description="SET" evidence="9">
    <location>
        <begin position="198"/>
        <end position="476"/>
    </location>
</feature>
<evidence type="ECO:0000313" key="11">
    <source>
        <dbReference type="EMBL" id="KAK0168125.1"/>
    </source>
</evidence>
<keyword evidence="4" id="KW-0479">Metal-binding</keyword>
<dbReference type="InterPro" id="IPR052097">
    <property type="entry name" value="SET-MYND_domain_protein"/>
</dbReference>
<keyword evidence="2" id="KW-0808">Transferase</keyword>
<evidence type="ECO:0000256" key="2">
    <source>
        <dbReference type="ARBA" id="ARBA00022679"/>
    </source>
</evidence>
<gene>
    <name evidence="11" type="ORF">PV327_001956</name>
</gene>
<evidence type="ECO:0000256" key="4">
    <source>
        <dbReference type="ARBA" id="ARBA00022723"/>
    </source>
</evidence>
<dbReference type="InterPro" id="IPR002893">
    <property type="entry name" value="Znf_MYND"/>
</dbReference>
<dbReference type="PROSITE" id="PS50865">
    <property type="entry name" value="ZF_MYND_2"/>
    <property type="match status" value="1"/>
</dbReference>
<sequence>MKNPSRVFSGYDEWKDDFLCRTEPRISHAKNNETKVKVVLEYLVLTERKLNIKIQKKSTKKARKYIKEGKKNVKVQIWSDLAETFTKAIMHAKINSIQLNDAYVVRSRALFIGKKYKNAMSDIERVLNMDYSDDMNSSLYSVRTELLHEIEKRRVLENVEALDHAHEGHKKSNDANKSGINDTLTKIPRNSSAVQNTPPVIGVFDAFDVKYSQQSGTYVVARKTIEAGEIMSNYKVYAKVINSEFLHRYCWNCCKQTWAGIACHKCVNVIYCNEACRDRAWQEHHDIECSVISAITLKELSSHDLLALRLTVKAYKETGTWDELQKKIREINKIKNPALKCFTNGVINPARYASVYSLPCNTEDFFRSTERASAILCSLAATTYILGEKIKDLETLSKNKYATFIGGLIKRNFEISLTNSTKLTMDSDIGLVLDSFIPMFKHSPKPTVINFASGGVSTLVAFKKIEKGEQIYLSYDPDLFYDRFGRRVKRLHDLNAIPNL</sequence>
<dbReference type="AlphaFoldDB" id="A0AA39FEN5"/>